<keyword evidence="1" id="KW-0808">Transferase</keyword>
<proteinExistence type="predicted"/>
<dbReference type="InterPro" id="IPR029063">
    <property type="entry name" value="SAM-dependent_MTases_sf"/>
</dbReference>
<evidence type="ECO:0000313" key="1">
    <source>
        <dbReference type="EMBL" id="EAZ81807.1"/>
    </source>
</evidence>
<dbReference type="GO" id="GO:0032259">
    <property type="term" value="P:methylation"/>
    <property type="evidence" value="ECO:0007669"/>
    <property type="project" value="UniProtKB-KW"/>
</dbReference>
<comment type="caution">
    <text evidence="1">The sequence shown here is derived from an EMBL/GenBank/DDBJ whole genome shotgun (WGS) entry which is preliminary data.</text>
</comment>
<dbReference type="EMBL" id="AAXU02000001">
    <property type="protein sequence ID" value="EAZ81807.1"/>
    <property type="molecule type" value="Genomic_DNA"/>
</dbReference>
<dbReference type="eggNOG" id="COG2227">
    <property type="taxonomic scope" value="Bacteria"/>
</dbReference>
<keyword evidence="1" id="KW-0489">Methyltransferase</keyword>
<dbReference type="PANTHER" id="PTHR43861">
    <property type="entry name" value="TRANS-ACONITATE 2-METHYLTRANSFERASE-RELATED"/>
    <property type="match status" value="1"/>
</dbReference>
<reference evidence="1 2" key="1">
    <citation type="journal article" date="2011" name="J. Bacteriol.">
        <title>Complete genome sequence of Algoriphagus sp. PR1, bacterial prey of a colony-forming choanoflagellate.</title>
        <authorList>
            <person name="Alegado R.A."/>
            <person name="Ferriera S."/>
            <person name="Nusbaum C."/>
            <person name="Young S.K."/>
            <person name="Zeng Q."/>
            <person name="Imamovic A."/>
            <person name="Fairclough S.R."/>
            <person name="King N."/>
        </authorList>
    </citation>
    <scope>NUCLEOTIDE SEQUENCE [LARGE SCALE GENOMIC DNA]</scope>
    <source>
        <strain evidence="1 2">PR1</strain>
    </source>
</reference>
<dbReference type="PANTHER" id="PTHR43861:SF6">
    <property type="entry name" value="METHYLTRANSFERASE TYPE 11"/>
    <property type="match status" value="1"/>
</dbReference>
<dbReference type="OrthoDB" id="2370471at2"/>
<name>A3HUI5_9BACT</name>
<organism evidence="1 2">
    <name type="scientific">Algoriphagus machipongonensis</name>
    <dbReference type="NCBI Taxonomy" id="388413"/>
    <lineage>
        <taxon>Bacteria</taxon>
        <taxon>Pseudomonadati</taxon>
        <taxon>Bacteroidota</taxon>
        <taxon>Cytophagia</taxon>
        <taxon>Cytophagales</taxon>
        <taxon>Cyclobacteriaceae</taxon>
        <taxon>Algoriphagus</taxon>
    </lineage>
</organism>
<protein>
    <submittedName>
        <fullName evidence="1">Methyltransferase</fullName>
    </submittedName>
</protein>
<dbReference type="Pfam" id="PF13489">
    <property type="entry name" value="Methyltransf_23"/>
    <property type="match status" value="1"/>
</dbReference>
<dbReference type="STRING" id="388413.ALPR1_01160"/>
<dbReference type="GO" id="GO:0008168">
    <property type="term" value="F:methyltransferase activity"/>
    <property type="evidence" value="ECO:0007669"/>
    <property type="project" value="UniProtKB-KW"/>
</dbReference>
<dbReference type="Gene3D" id="3.40.50.150">
    <property type="entry name" value="Vaccinia Virus protein VP39"/>
    <property type="match status" value="1"/>
</dbReference>
<dbReference type="RefSeq" id="WP_008197821.1">
    <property type="nucleotide sequence ID" value="NZ_CM001023.1"/>
</dbReference>
<gene>
    <name evidence="1" type="ORF">ALPR1_01160</name>
</gene>
<accession>A3HUI5</accession>
<dbReference type="CDD" id="cd02440">
    <property type="entry name" value="AdoMet_MTases"/>
    <property type="match status" value="1"/>
</dbReference>
<dbReference type="HOGENOM" id="CLU_068669_1_0_10"/>
<keyword evidence="2" id="KW-1185">Reference proteome</keyword>
<dbReference type="SUPFAM" id="SSF53335">
    <property type="entry name" value="S-adenosyl-L-methionine-dependent methyltransferases"/>
    <property type="match status" value="1"/>
</dbReference>
<sequence length="298" mass="34208">MAERLKKCPLCKSGRFLNHSEIIDHAVSKETFIICRCQDCSLLFTNPRPKEEKIGPYYDFPEYYSHEKNNKNLTQLIYSKVRNYAVSEKVKLITKLKGTGKLLDYGCGTGEFLSAANTQGWKVTGIEPTEKARTQANELLHGNVFENIDLLDKKKKFDVISLFHVLEHIHSLRKTVKKIITHLKSDGYIIIAVPNPTSFDAIKYGEKWAGWDVPRHLYHFNETAIQNFTEIFDLDLVTINPMPFDSYYVSLLSEGYLNPKQPLITKYMKAVTNGIKSNKEAKGKPGKYSSNLFIFRKK</sequence>
<evidence type="ECO:0000313" key="2">
    <source>
        <dbReference type="Proteomes" id="UP000003919"/>
    </source>
</evidence>
<dbReference type="Proteomes" id="UP000003919">
    <property type="component" value="Unassembled WGS sequence"/>
</dbReference>
<dbReference type="AlphaFoldDB" id="A3HUI5"/>